<accession>A0A7S4VLW5</accession>
<feature type="transmembrane region" description="Helical" evidence="1">
    <location>
        <begin position="89"/>
        <end position="107"/>
    </location>
</feature>
<name>A0A7S4VLW5_9DINO</name>
<dbReference type="EMBL" id="HBNR01053417">
    <property type="protein sequence ID" value="CAE4618783.1"/>
    <property type="molecule type" value="Transcribed_RNA"/>
</dbReference>
<reference evidence="2" key="1">
    <citation type="submission" date="2021-01" db="EMBL/GenBank/DDBJ databases">
        <authorList>
            <person name="Corre E."/>
            <person name="Pelletier E."/>
            <person name="Niang G."/>
            <person name="Scheremetjew M."/>
            <person name="Finn R."/>
            <person name="Kale V."/>
            <person name="Holt S."/>
            <person name="Cochrane G."/>
            <person name="Meng A."/>
            <person name="Brown T."/>
            <person name="Cohen L."/>
        </authorList>
    </citation>
    <scope>NUCLEOTIDE SEQUENCE</scope>
    <source>
        <strain evidence="2">CCMP3105</strain>
    </source>
</reference>
<keyword evidence="1" id="KW-1133">Transmembrane helix</keyword>
<sequence length="335" mass="36158">MHWGWCGWHVDELGPLMPRNGRWLGFCPQPEALELGRHRMRRRFALVIGPLILVDLLISTDIGTSMIVAVGLVLQVCIALTDSPPRSRILLYVFLVAAGGRFFALAAGGSDPLLVIIAVPVVMGVQAATLGQVSFASIALLQLPQVAVLIVLWICLGSFQTAMSSSSSVVSVAMGVTVPICLHSIWWLRSPAARPLSSVLPVTFGQAAAAHEAEAAAEPSVAGVMLRTAVRAAWVAERTATRQDLFAMEMFCRHLWARPGPELVPTTALAVAEFLGSEHVRAVRHLREERGERGQQSPRVSESSGRSVTRAWQRFLRFITDSMRGFSGGPAQAAA</sequence>
<proteinExistence type="predicted"/>
<feature type="transmembrane region" description="Helical" evidence="1">
    <location>
        <begin position="44"/>
        <end position="60"/>
    </location>
</feature>
<dbReference type="AlphaFoldDB" id="A0A7S4VLW5"/>
<feature type="transmembrane region" description="Helical" evidence="1">
    <location>
        <begin position="143"/>
        <end position="163"/>
    </location>
</feature>
<evidence type="ECO:0000256" key="1">
    <source>
        <dbReference type="SAM" id="Phobius"/>
    </source>
</evidence>
<protein>
    <submittedName>
        <fullName evidence="2">Uncharacterized protein</fullName>
    </submittedName>
</protein>
<feature type="transmembrane region" description="Helical" evidence="1">
    <location>
        <begin position="169"/>
        <end position="188"/>
    </location>
</feature>
<organism evidence="2">
    <name type="scientific">Alexandrium monilatum</name>
    <dbReference type="NCBI Taxonomy" id="311494"/>
    <lineage>
        <taxon>Eukaryota</taxon>
        <taxon>Sar</taxon>
        <taxon>Alveolata</taxon>
        <taxon>Dinophyceae</taxon>
        <taxon>Gonyaulacales</taxon>
        <taxon>Pyrocystaceae</taxon>
        <taxon>Alexandrium</taxon>
    </lineage>
</organism>
<keyword evidence="1" id="KW-0472">Membrane</keyword>
<keyword evidence="1" id="KW-0812">Transmembrane</keyword>
<gene>
    <name evidence="2" type="ORF">AMON00008_LOCUS37491</name>
</gene>
<evidence type="ECO:0000313" key="2">
    <source>
        <dbReference type="EMBL" id="CAE4618783.1"/>
    </source>
</evidence>
<feature type="transmembrane region" description="Helical" evidence="1">
    <location>
        <begin position="113"/>
        <end position="131"/>
    </location>
</feature>